<proteinExistence type="predicted"/>
<name>A0ABT6TVX9_9GAMM</name>
<accession>A0ABT6TVX9</accession>
<sequence>MAIWQRTIVLIPAQWVEDKNYSVEALYNADGYFDTACVWKQHQPNVQINKLLDNVLVRTESNTSDIKMWGNSSSNEITISVNDESIDEIVIRVDLRKDISNFCFSICQLAKKLQCFLFIPNKKLLIEPDIHLLMQNIQTLTTTNQKRKFK</sequence>
<evidence type="ECO:0000313" key="1">
    <source>
        <dbReference type="EMBL" id="MDI4668041.1"/>
    </source>
</evidence>
<dbReference type="Proteomes" id="UP001156974">
    <property type="component" value="Unassembled WGS sequence"/>
</dbReference>
<evidence type="ECO:0000313" key="2">
    <source>
        <dbReference type="Proteomes" id="UP001156974"/>
    </source>
</evidence>
<protein>
    <submittedName>
        <fullName evidence="1">Uncharacterized protein</fullName>
    </submittedName>
</protein>
<dbReference type="RefSeq" id="WP_175081967.1">
    <property type="nucleotide sequence ID" value="NZ_JAKUMG010000001.1"/>
</dbReference>
<gene>
    <name evidence="1" type="ORF">MKZ47_02840</name>
</gene>
<comment type="caution">
    <text evidence="1">The sequence shown here is derived from an EMBL/GenBank/DDBJ whole genome shotgun (WGS) entry which is preliminary data.</text>
</comment>
<organism evidence="1 2">
    <name type="scientific">Pseudoalteromonas shioyasakiensis</name>
    <dbReference type="NCBI Taxonomy" id="1190813"/>
    <lineage>
        <taxon>Bacteria</taxon>
        <taxon>Pseudomonadati</taxon>
        <taxon>Pseudomonadota</taxon>
        <taxon>Gammaproteobacteria</taxon>
        <taxon>Alteromonadales</taxon>
        <taxon>Pseudoalteromonadaceae</taxon>
        <taxon>Pseudoalteromonas</taxon>
    </lineage>
</organism>
<keyword evidence="2" id="KW-1185">Reference proteome</keyword>
<reference evidence="1 2" key="1">
    <citation type="submission" date="2022-02" db="EMBL/GenBank/DDBJ databases">
        <title>Genome analysis of Beneficial Microorganisms for Coral consortium from Pocillopora damicornis.</title>
        <authorList>
            <person name="Rosado P.M."/>
            <person name="Cardoso P.M."/>
            <person name="Rosado J.G."/>
            <person name="Schultz J."/>
            <person name="Rocha U."/>
            <person name="Costa T.K."/>
            <person name="Peixoto R.S."/>
        </authorList>
    </citation>
    <scope>NUCLEOTIDE SEQUENCE [LARGE SCALE GENOMIC DNA]</scope>
    <source>
        <strain evidence="1 2">BMC5</strain>
    </source>
</reference>
<dbReference type="EMBL" id="JAKUMG010000001">
    <property type="protein sequence ID" value="MDI4668041.1"/>
    <property type="molecule type" value="Genomic_DNA"/>
</dbReference>